<protein>
    <submittedName>
        <fullName evidence="2">Uncharacterized protein</fullName>
    </submittedName>
</protein>
<reference evidence="2" key="1">
    <citation type="submission" date="2015-04" db="EMBL/GenBank/DDBJ databases">
        <authorList>
            <person name="Syromyatnikov M.Y."/>
            <person name="Popov V.N."/>
        </authorList>
    </citation>
    <scope>NUCLEOTIDE SEQUENCE</scope>
    <source>
        <strain evidence="2">MO-1</strain>
    </source>
</reference>
<evidence type="ECO:0000256" key="1">
    <source>
        <dbReference type="SAM" id="MobiDB-lite"/>
    </source>
</evidence>
<evidence type="ECO:0000313" key="2">
    <source>
        <dbReference type="EMBL" id="CRH07973.1"/>
    </source>
</evidence>
<dbReference type="EMBL" id="LO017727">
    <property type="protein sequence ID" value="CRH07973.1"/>
    <property type="molecule type" value="Genomic_DNA"/>
</dbReference>
<gene>
    <name evidence="2" type="ORF">MAGMO_3845</name>
</gene>
<feature type="region of interest" description="Disordered" evidence="1">
    <location>
        <begin position="1"/>
        <end position="26"/>
    </location>
</feature>
<name>A0A1S7LNH6_MAGMO</name>
<accession>A0A1S7LNH6</accession>
<proteinExistence type="predicted"/>
<sequence>MADGQTPPLTRIFHGGWPESGSRPAMARRGVKVTGAHRRAIVSGPFVPQQSQGQRSQGAAYGRITIILHEIPSARQEPP</sequence>
<dbReference type="AlphaFoldDB" id="A0A1S7LNH6"/>
<organism evidence="2">
    <name type="scientific">Magnetococcus massalia (strain MO-1)</name>
    <dbReference type="NCBI Taxonomy" id="451514"/>
    <lineage>
        <taxon>Bacteria</taxon>
        <taxon>Pseudomonadati</taxon>
        <taxon>Pseudomonadota</taxon>
        <taxon>Magnetococcia</taxon>
        <taxon>Magnetococcales</taxon>
        <taxon>Magnetococcaceae</taxon>
        <taxon>Magnetococcus</taxon>
    </lineage>
</organism>